<dbReference type="InterPro" id="IPR001584">
    <property type="entry name" value="Integrase_cat-core"/>
</dbReference>
<dbReference type="GO" id="GO:0006310">
    <property type="term" value="P:DNA recombination"/>
    <property type="evidence" value="ECO:0007669"/>
    <property type="project" value="UniProtKB-KW"/>
</dbReference>
<dbReference type="GO" id="GO:0003677">
    <property type="term" value="F:DNA binding"/>
    <property type="evidence" value="ECO:0007669"/>
    <property type="project" value="UniProtKB-KW"/>
</dbReference>
<dbReference type="Proteomes" id="UP000597444">
    <property type="component" value="Unassembled WGS sequence"/>
</dbReference>
<dbReference type="PROSITE" id="PS50994">
    <property type="entry name" value="INTEGRASE"/>
    <property type="match status" value="1"/>
</dbReference>
<dbReference type="AlphaFoldDB" id="A0A8J3N522"/>
<feature type="domain" description="Integrase catalytic" evidence="4">
    <location>
        <begin position="35"/>
        <end position="222"/>
    </location>
</feature>
<dbReference type="InterPro" id="IPR047930">
    <property type="entry name" value="Transpos_IS6"/>
</dbReference>
<keyword evidence="2" id="KW-0238">DNA-binding</keyword>
<keyword evidence="6" id="KW-1185">Reference proteome</keyword>
<sequence>MSYRDLEEMMVERSLSVDHTTIYRWVQHYAPELEKRCRPHLKTYNNSWRVDETYIKIKKVWVYLYRAVDSDGNTLEFLLSPTRDAEAATHFFLKALHGACSVPHARLLEEPVSQSTVSAHLTITTPTPRVINVDKNAAYPKAIADLKAAGILPEHVELRQVKYLNNIIEQDHRFIKRLTKPGMGFFSFETAWRTLQGFEMMNMLRKGQIQGVAKGDVRGQVELVAKLFGVAA</sequence>
<evidence type="ECO:0000256" key="1">
    <source>
        <dbReference type="ARBA" id="ARBA00022578"/>
    </source>
</evidence>
<dbReference type="GO" id="GO:0015074">
    <property type="term" value="P:DNA integration"/>
    <property type="evidence" value="ECO:0007669"/>
    <property type="project" value="InterPro"/>
</dbReference>
<evidence type="ECO:0000256" key="2">
    <source>
        <dbReference type="ARBA" id="ARBA00023125"/>
    </source>
</evidence>
<evidence type="ECO:0000256" key="3">
    <source>
        <dbReference type="ARBA" id="ARBA00023172"/>
    </source>
</evidence>
<evidence type="ECO:0000259" key="4">
    <source>
        <dbReference type="PROSITE" id="PS50994"/>
    </source>
</evidence>
<dbReference type="GO" id="GO:0032196">
    <property type="term" value="P:transposition"/>
    <property type="evidence" value="ECO:0007669"/>
    <property type="project" value="UniProtKB-KW"/>
</dbReference>
<accession>A0A8J3N522</accession>
<dbReference type="InterPro" id="IPR052183">
    <property type="entry name" value="IS_Transposase"/>
</dbReference>
<comment type="caution">
    <text evidence="5">The sequence shown here is derived from an EMBL/GenBank/DDBJ whole genome shotgun (WGS) entry which is preliminary data.</text>
</comment>
<proteinExistence type="predicted"/>
<dbReference type="Pfam" id="PF13610">
    <property type="entry name" value="DDE_Tnp_IS240"/>
    <property type="match status" value="2"/>
</dbReference>
<dbReference type="InterPro" id="IPR032874">
    <property type="entry name" value="DDE_dom"/>
</dbReference>
<keyword evidence="1" id="KW-0815">Transposition</keyword>
<dbReference type="NCBIfam" id="NF033587">
    <property type="entry name" value="transpos_IS6"/>
    <property type="match status" value="1"/>
</dbReference>
<keyword evidence="3" id="KW-0233">DNA recombination</keyword>
<reference evidence="5" key="1">
    <citation type="submission" date="2020-10" db="EMBL/GenBank/DDBJ databases">
        <title>Taxonomic study of unclassified bacteria belonging to the class Ktedonobacteria.</title>
        <authorList>
            <person name="Yabe S."/>
            <person name="Wang C.M."/>
            <person name="Zheng Y."/>
            <person name="Sakai Y."/>
            <person name="Cavaletti L."/>
            <person name="Monciardini P."/>
            <person name="Donadio S."/>
        </authorList>
    </citation>
    <scope>NUCLEOTIDE SEQUENCE</scope>
    <source>
        <strain evidence="5">ID150040</strain>
    </source>
</reference>
<evidence type="ECO:0000313" key="6">
    <source>
        <dbReference type="Proteomes" id="UP000597444"/>
    </source>
</evidence>
<organism evidence="5 6">
    <name type="scientific">Reticulibacter mediterranei</name>
    <dbReference type="NCBI Taxonomy" id="2778369"/>
    <lineage>
        <taxon>Bacteria</taxon>
        <taxon>Bacillati</taxon>
        <taxon>Chloroflexota</taxon>
        <taxon>Ktedonobacteria</taxon>
        <taxon>Ktedonobacterales</taxon>
        <taxon>Reticulibacteraceae</taxon>
        <taxon>Reticulibacter</taxon>
    </lineage>
</organism>
<gene>
    <name evidence="5" type="ORF">KSF_088750</name>
</gene>
<dbReference type="EMBL" id="BNJK01000002">
    <property type="protein sequence ID" value="GHO98827.1"/>
    <property type="molecule type" value="Genomic_DNA"/>
</dbReference>
<dbReference type="PANTHER" id="PTHR35528:SF3">
    <property type="entry name" value="BLL1675 PROTEIN"/>
    <property type="match status" value="1"/>
</dbReference>
<name>A0A8J3N522_9CHLR</name>
<evidence type="ECO:0000313" key="5">
    <source>
        <dbReference type="EMBL" id="GHO98827.1"/>
    </source>
</evidence>
<dbReference type="PANTHER" id="PTHR35528">
    <property type="entry name" value="BLL1675 PROTEIN"/>
    <property type="match status" value="1"/>
</dbReference>
<protein>
    <submittedName>
        <fullName evidence="5">IS6 family transposase</fullName>
    </submittedName>
</protein>